<dbReference type="PROSITE" id="PS50297">
    <property type="entry name" value="ANK_REP_REGION"/>
    <property type="match status" value="2"/>
</dbReference>
<gene>
    <name evidence="3" type="ORF">S01H1_13973</name>
</gene>
<dbReference type="InterPro" id="IPR002110">
    <property type="entry name" value="Ankyrin_rpt"/>
</dbReference>
<dbReference type="PROSITE" id="PS50088">
    <property type="entry name" value="ANK_REPEAT"/>
    <property type="match status" value="3"/>
</dbReference>
<accession>X0SWL5</accession>
<name>X0SWL5_9ZZZZ</name>
<dbReference type="InterPro" id="IPR036770">
    <property type="entry name" value="Ankyrin_rpt-contain_sf"/>
</dbReference>
<dbReference type="PANTHER" id="PTHR24171:SF9">
    <property type="entry name" value="ANKYRIN REPEAT DOMAIN-CONTAINING PROTEIN 39"/>
    <property type="match status" value="1"/>
</dbReference>
<protein>
    <submittedName>
        <fullName evidence="3">Uncharacterized protein</fullName>
    </submittedName>
</protein>
<evidence type="ECO:0000256" key="1">
    <source>
        <dbReference type="ARBA" id="ARBA00022737"/>
    </source>
</evidence>
<keyword evidence="1" id="KW-0677">Repeat</keyword>
<dbReference type="SMART" id="SM00248">
    <property type="entry name" value="ANK"/>
    <property type="match status" value="2"/>
</dbReference>
<comment type="caution">
    <text evidence="3">The sequence shown here is derived from an EMBL/GenBank/DDBJ whole genome shotgun (WGS) entry which is preliminary data.</text>
</comment>
<dbReference type="Pfam" id="PF12796">
    <property type="entry name" value="Ank_2"/>
    <property type="match status" value="1"/>
</dbReference>
<keyword evidence="2" id="KW-0040">ANK repeat</keyword>
<dbReference type="PANTHER" id="PTHR24171">
    <property type="entry name" value="ANKYRIN REPEAT DOMAIN-CONTAINING PROTEIN 39-RELATED"/>
    <property type="match status" value="1"/>
</dbReference>
<dbReference type="AlphaFoldDB" id="X0SWL5"/>
<feature type="non-terminal residue" evidence="3">
    <location>
        <position position="1"/>
    </location>
</feature>
<reference evidence="3" key="1">
    <citation type="journal article" date="2014" name="Front. Microbiol.">
        <title>High frequency of phylogenetically diverse reductive dehalogenase-homologous genes in deep subseafloor sedimentary metagenomes.</title>
        <authorList>
            <person name="Kawai M."/>
            <person name="Futagami T."/>
            <person name="Toyoda A."/>
            <person name="Takaki Y."/>
            <person name="Nishi S."/>
            <person name="Hori S."/>
            <person name="Arai W."/>
            <person name="Tsubouchi T."/>
            <person name="Morono Y."/>
            <person name="Uchiyama I."/>
            <person name="Ito T."/>
            <person name="Fujiyama A."/>
            <person name="Inagaki F."/>
            <person name="Takami H."/>
        </authorList>
    </citation>
    <scope>NUCLEOTIDE SEQUENCE</scope>
    <source>
        <strain evidence="3">Expedition CK06-06</strain>
    </source>
</reference>
<dbReference type="Gene3D" id="1.25.40.20">
    <property type="entry name" value="Ankyrin repeat-containing domain"/>
    <property type="match status" value="2"/>
</dbReference>
<dbReference type="EMBL" id="BARS01007240">
    <property type="protein sequence ID" value="GAF80317.1"/>
    <property type="molecule type" value="Genomic_DNA"/>
</dbReference>
<sequence length="160" mass="17240">SRGKALHKAASDGRRTADVEKLLANGVDVNSRDRAGMTPLHLVAFLGHIKTAKLLIVHGADVNAIDDKGETPLHLAADGGQLEIIKLLLDAGADVNIKTNERKTPLDYVNKNISYWEQMLHARPAEGPGKQIAKLALDQVPTIVQSYKACAEVLQNHGAK</sequence>
<dbReference type="SUPFAM" id="SSF48403">
    <property type="entry name" value="Ankyrin repeat"/>
    <property type="match status" value="1"/>
</dbReference>
<organism evidence="3">
    <name type="scientific">marine sediment metagenome</name>
    <dbReference type="NCBI Taxonomy" id="412755"/>
    <lineage>
        <taxon>unclassified sequences</taxon>
        <taxon>metagenomes</taxon>
        <taxon>ecological metagenomes</taxon>
    </lineage>
</organism>
<dbReference type="PRINTS" id="PR01415">
    <property type="entry name" value="ANKYRIN"/>
</dbReference>
<evidence type="ECO:0000256" key="2">
    <source>
        <dbReference type="ARBA" id="ARBA00023043"/>
    </source>
</evidence>
<evidence type="ECO:0000313" key="3">
    <source>
        <dbReference type="EMBL" id="GAF80317.1"/>
    </source>
</evidence>
<proteinExistence type="predicted"/>